<organism evidence="3 4">
    <name type="scientific">Nocardioides marinus</name>
    <dbReference type="NCBI Taxonomy" id="374514"/>
    <lineage>
        <taxon>Bacteria</taxon>
        <taxon>Bacillati</taxon>
        <taxon>Actinomycetota</taxon>
        <taxon>Actinomycetes</taxon>
        <taxon>Propionibacteriales</taxon>
        <taxon>Nocardioidaceae</taxon>
        <taxon>Nocardioides</taxon>
    </lineage>
</organism>
<dbReference type="Pfam" id="PF00561">
    <property type="entry name" value="Abhydrolase_1"/>
    <property type="match status" value="1"/>
</dbReference>
<dbReference type="InterPro" id="IPR029058">
    <property type="entry name" value="AB_hydrolase_fold"/>
</dbReference>
<evidence type="ECO:0000313" key="4">
    <source>
        <dbReference type="Proteomes" id="UP000537326"/>
    </source>
</evidence>
<dbReference type="AlphaFoldDB" id="A0A7Y9YGW2"/>
<evidence type="ECO:0000313" key="3">
    <source>
        <dbReference type="EMBL" id="NYI10804.1"/>
    </source>
</evidence>
<dbReference type="GO" id="GO:0016020">
    <property type="term" value="C:membrane"/>
    <property type="evidence" value="ECO:0007669"/>
    <property type="project" value="TreeGrafter"/>
</dbReference>
<dbReference type="PRINTS" id="PR00111">
    <property type="entry name" value="ABHYDROLASE"/>
</dbReference>
<feature type="domain" description="AB hydrolase-1" evidence="2">
    <location>
        <begin position="21"/>
        <end position="241"/>
    </location>
</feature>
<dbReference type="Proteomes" id="UP000537326">
    <property type="component" value="Unassembled WGS sequence"/>
</dbReference>
<dbReference type="InterPro" id="IPR000073">
    <property type="entry name" value="AB_hydrolase_1"/>
</dbReference>
<gene>
    <name evidence="3" type="ORF">BKA05_002319</name>
</gene>
<reference evidence="3 4" key="1">
    <citation type="submission" date="2020-07" db="EMBL/GenBank/DDBJ databases">
        <title>Sequencing the genomes of 1000 actinobacteria strains.</title>
        <authorList>
            <person name="Klenk H.-P."/>
        </authorList>
    </citation>
    <scope>NUCLEOTIDE SEQUENCE [LARGE SCALE GENOMIC DNA]</scope>
    <source>
        <strain evidence="3 4">DSM 18248</strain>
    </source>
</reference>
<dbReference type="InterPro" id="IPR050266">
    <property type="entry name" value="AB_hydrolase_sf"/>
</dbReference>
<dbReference type="EMBL" id="JACBZI010000001">
    <property type="protein sequence ID" value="NYI10804.1"/>
    <property type="molecule type" value="Genomic_DNA"/>
</dbReference>
<keyword evidence="1" id="KW-0378">Hydrolase</keyword>
<keyword evidence="4" id="KW-1185">Reference proteome</keyword>
<dbReference type="PANTHER" id="PTHR43798:SF31">
    <property type="entry name" value="AB HYDROLASE SUPERFAMILY PROTEIN YCLE"/>
    <property type="match status" value="1"/>
</dbReference>
<evidence type="ECO:0000259" key="2">
    <source>
        <dbReference type="Pfam" id="PF00561"/>
    </source>
</evidence>
<dbReference type="RefSeq" id="WP_179531586.1">
    <property type="nucleotide sequence ID" value="NZ_BAAAPP010000005.1"/>
</dbReference>
<dbReference type="Gene3D" id="3.40.50.1820">
    <property type="entry name" value="alpha/beta hydrolase"/>
    <property type="match status" value="1"/>
</dbReference>
<dbReference type="SUPFAM" id="SSF53474">
    <property type="entry name" value="alpha/beta-Hydrolases"/>
    <property type="match status" value="1"/>
</dbReference>
<comment type="caution">
    <text evidence="3">The sequence shown here is derived from an EMBL/GenBank/DDBJ whole genome shotgun (WGS) entry which is preliminary data.</text>
</comment>
<accession>A0A7Y9YGW2</accession>
<dbReference type="GO" id="GO:0016787">
    <property type="term" value="F:hydrolase activity"/>
    <property type="evidence" value="ECO:0007669"/>
    <property type="project" value="UniProtKB-KW"/>
</dbReference>
<dbReference type="PANTHER" id="PTHR43798">
    <property type="entry name" value="MONOACYLGLYCEROL LIPASE"/>
    <property type="match status" value="1"/>
</dbReference>
<protein>
    <submittedName>
        <fullName evidence="3">Pimeloyl-ACP methyl ester carboxylesterase</fullName>
    </submittedName>
</protein>
<proteinExistence type="predicted"/>
<evidence type="ECO:0000256" key="1">
    <source>
        <dbReference type="ARBA" id="ARBA00022801"/>
    </source>
</evidence>
<name>A0A7Y9YGW2_9ACTN</name>
<sequence>MLTEINGHLTHLVDTGDGPRVLVTHGGWIGNWELWKLQAEQLSRQGWRVIAYDHRGSGRHSAPVDEISLAAMVDDLFAVLDHCGVERCVLAGESMGSLVVERAAVAAPERFSHLVVVAGAARFPRTPPLRAFGAALGWRYDLTLRMFVRMAAPERGGRAVRPWGLSFLRQADPDAARHLFSVLAGSDQREVVRRITVPTLVVHGTADLIVPYPFGRELTRLVPDARLVTMPWVGHVPTMTRPQEICAAIEEFVGG</sequence>